<dbReference type="InterPro" id="IPR053176">
    <property type="entry name" value="T6SS_TssE1-like"/>
</dbReference>
<dbReference type="RefSeq" id="WP_251779359.1">
    <property type="nucleotide sequence ID" value="NZ_JAMKFE010000009.1"/>
</dbReference>
<proteinExistence type="predicted"/>
<dbReference type="Pfam" id="PF04965">
    <property type="entry name" value="GPW_gp25"/>
    <property type="match status" value="1"/>
</dbReference>
<comment type="caution">
    <text evidence="2">The sequence shown here is derived from an EMBL/GenBank/DDBJ whole genome shotgun (WGS) entry which is preliminary data.</text>
</comment>
<dbReference type="InterPro" id="IPR007048">
    <property type="entry name" value="IraD/Gp25-like"/>
</dbReference>
<gene>
    <name evidence="2" type="primary">tssE</name>
    <name evidence="2" type="ORF">M8A51_15385</name>
</gene>
<dbReference type="NCBIfam" id="TIGR03357">
    <property type="entry name" value="VI_zyme"/>
    <property type="match status" value="1"/>
</dbReference>
<dbReference type="SUPFAM" id="SSF160719">
    <property type="entry name" value="gpW/gp25-like"/>
    <property type="match status" value="1"/>
</dbReference>
<dbReference type="PANTHER" id="PTHR38595">
    <property type="entry name" value="CYTOPLASMIC PROTEIN-RELATED"/>
    <property type="match status" value="1"/>
</dbReference>
<organism evidence="2 3">
    <name type="scientific">Caldimonas mangrovi</name>
    <dbReference type="NCBI Taxonomy" id="2944811"/>
    <lineage>
        <taxon>Bacteria</taxon>
        <taxon>Pseudomonadati</taxon>
        <taxon>Pseudomonadota</taxon>
        <taxon>Betaproteobacteria</taxon>
        <taxon>Burkholderiales</taxon>
        <taxon>Sphaerotilaceae</taxon>
        <taxon>Caldimonas</taxon>
    </lineage>
</organism>
<feature type="domain" description="IraD/Gp25-like" evidence="1">
    <location>
        <begin position="39"/>
        <end position="143"/>
    </location>
</feature>
<keyword evidence="3" id="KW-1185">Reference proteome</keyword>
<dbReference type="PANTHER" id="PTHR38595:SF1">
    <property type="entry name" value="TYPE VI SECRETION SYSTEM COMPONENT TSSE1"/>
    <property type="match status" value="1"/>
</dbReference>
<dbReference type="EMBL" id="JAMKFE010000009">
    <property type="protein sequence ID" value="MCM5680908.1"/>
    <property type="molecule type" value="Genomic_DNA"/>
</dbReference>
<sequence length="168" mass="18916">MAELTPQERLQPALLDRLMDDDPSKTAETREQRVLSKNKLREAVLRDLAWLFNTTKLSGHVEWDSLPYASRSVINFGLPALSGETASTLDVVNLEAEVKRAILDFEPRIMASTLKVEAIVSELQMDHHNVVSLRISGNLWAQPVPFELLLRTEVDLETGQVEIQELKG</sequence>
<evidence type="ECO:0000313" key="3">
    <source>
        <dbReference type="Proteomes" id="UP001165541"/>
    </source>
</evidence>
<accession>A0ABT0YQI5</accession>
<name>A0ABT0YQI5_9BURK</name>
<protein>
    <submittedName>
        <fullName evidence="2">Type VI secretion system baseplate subunit TssE</fullName>
    </submittedName>
</protein>
<reference evidence="2" key="1">
    <citation type="submission" date="2022-05" db="EMBL/GenBank/DDBJ databases">
        <title>Schlegelella sp. nov., isolated from mangrove soil.</title>
        <authorList>
            <person name="Liu Y."/>
            <person name="Ge X."/>
            <person name="Liu W."/>
        </authorList>
    </citation>
    <scope>NUCLEOTIDE SEQUENCE</scope>
    <source>
        <strain evidence="2">S2-27</strain>
    </source>
</reference>
<dbReference type="Proteomes" id="UP001165541">
    <property type="component" value="Unassembled WGS sequence"/>
</dbReference>
<dbReference type="InterPro" id="IPR017737">
    <property type="entry name" value="TssE1-like"/>
</dbReference>
<evidence type="ECO:0000259" key="1">
    <source>
        <dbReference type="Pfam" id="PF04965"/>
    </source>
</evidence>
<evidence type="ECO:0000313" key="2">
    <source>
        <dbReference type="EMBL" id="MCM5680908.1"/>
    </source>
</evidence>